<organism evidence="14 15">
    <name type="scientific">Buddleja alternifolia</name>
    <dbReference type="NCBI Taxonomy" id="168488"/>
    <lineage>
        <taxon>Eukaryota</taxon>
        <taxon>Viridiplantae</taxon>
        <taxon>Streptophyta</taxon>
        <taxon>Embryophyta</taxon>
        <taxon>Tracheophyta</taxon>
        <taxon>Spermatophyta</taxon>
        <taxon>Magnoliopsida</taxon>
        <taxon>eudicotyledons</taxon>
        <taxon>Gunneridae</taxon>
        <taxon>Pentapetalae</taxon>
        <taxon>asterids</taxon>
        <taxon>lamiids</taxon>
        <taxon>Lamiales</taxon>
        <taxon>Scrophulariaceae</taxon>
        <taxon>Buddlejeae</taxon>
        <taxon>Buddleja</taxon>
    </lineage>
</organism>
<sequence length="450" mass="50645">MSFQSHESPPLPFLGLKSQLGEGDLSSVPQPMVSLHETPIPPFLSKTYDLVDDPKLDSIICWGEKGDSFVVWDPIEFARMILPRNFKHSNFSSFVRQLNTYGFRKIDADKWEFMNGGFIRGQRHLLKYIQRRKSHQSQQNGNEDGKAVILEGEIGRLRKERSLMMQELVELQHYQRGTLQHVEIVNEKVEAAEKRQKQMVSFLAKMFKNPSVLAHHGKEREQKSISSHKSIRKFVKHCPHEKDTSSPSPKGQIVEYEPEPSNFTTMPFSISDSDQAYQDMGNNPFFGAENVPFRVEDTEMVNELNSTPERAEELVMETSIPQFSILGTESMATEDDDVWSMGMSNSTTGLYGNLCKYDMANELIGTPEGAEESVMETNIPQFSILGTESMATEEDDVWSMGMSNSTTGLYGNLCKYDVADLGAGSGLPDIWDIGLLQPAGSSGSEKWPDE</sequence>
<evidence type="ECO:0000256" key="7">
    <source>
        <dbReference type="ARBA" id="ARBA00023159"/>
    </source>
</evidence>
<evidence type="ECO:0000256" key="6">
    <source>
        <dbReference type="ARBA" id="ARBA00023125"/>
    </source>
</evidence>
<keyword evidence="15" id="KW-1185">Reference proteome</keyword>
<comment type="subcellular location">
    <subcellularLocation>
        <location evidence="1">Nucleus</location>
    </subcellularLocation>
</comment>
<dbReference type="EMBL" id="WHWC01000009">
    <property type="protein sequence ID" value="KAG8376668.1"/>
    <property type="molecule type" value="Genomic_DNA"/>
</dbReference>
<keyword evidence="9" id="KW-0539">Nucleus</keyword>
<evidence type="ECO:0000256" key="11">
    <source>
        <dbReference type="ARBA" id="ARBA00081483"/>
    </source>
</evidence>
<dbReference type="PROSITE" id="PS00434">
    <property type="entry name" value="HSF_DOMAIN"/>
    <property type="match status" value="1"/>
</dbReference>
<dbReference type="GO" id="GO:0005634">
    <property type="term" value="C:nucleus"/>
    <property type="evidence" value="ECO:0007669"/>
    <property type="project" value="UniProtKB-SubCell"/>
</dbReference>
<keyword evidence="8" id="KW-0804">Transcription</keyword>
<dbReference type="GO" id="GO:0003700">
    <property type="term" value="F:DNA-binding transcription factor activity"/>
    <property type="evidence" value="ECO:0007669"/>
    <property type="project" value="InterPro"/>
</dbReference>
<evidence type="ECO:0000256" key="3">
    <source>
        <dbReference type="ARBA" id="ARBA00022553"/>
    </source>
</evidence>
<dbReference type="Pfam" id="PF00447">
    <property type="entry name" value="HSF_DNA-bind"/>
    <property type="match status" value="1"/>
</dbReference>
<keyword evidence="7" id="KW-0010">Activator</keyword>
<dbReference type="FunFam" id="1.10.10.10:FF:000057">
    <property type="entry name" value="Heat shock transcription factor 1"/>
    <property type="match status" value="1"/>
</dbReference>
<evidence type="ECO:0000256" key="8">
    <source>
        <dbReference type="ARBA" id="ARBA00023163"/>
    </source>
</evidence>
<protein>
    <recommendedName>
        <fullName evidence="11">Heat stress transcription factor</fullName>
    </recommendedName>
</protein>
<evidence type="ECO:0000256" key="2">
    <source>
        <dbReference type="ARBA" id="ARBA00006403"/>
    </source>
</evidence>
<feature type="domain" description="HSF-type DNA-binding" evidence="13">
    <location>
        <begin position="82"/>
        <end position="106"/>
    </location>
</feature>
<dbReference type="GO" id="GO:0034605">
    <property type="term" value="P:cellular response to heat"/>
    <property type="evidence" value="ECO:0007669"/>
    <property type="project" value="TreeGrafter"/>
</dbReference>
<comment type="caution">
    <text evidence="14">The sequence shown here is derived from an EMBL/GenBank/DDBJ whole genome shotgun (WGS) entry which is preliminary data.</text>
</comment>
<evidence type="ECO:0000256" key="5">
    <source>
        <dbReference type="ARBA" id="ARBA00023016"/>
    </source>
</evidence>
<dbReference type="SMART" id="SM00415">
    <property type="entry name" value="HSF"/>
    <property type="match status" value="1"/>
</dbReference>
<proteinExistence type="inferred from homology"/>
<evidence type="ECO:0000259" key="13">
    <source>
        <dbReference type="PROSITE" id="PS00434"/>
    </source>
</evidence>
<keyword evidence="6" id="KW-0238">DNA-binding</keyword>
<evidence type="ECO:0000256" key="12">
    <source>
        <dbReference type="RuleBase" id="RU004020"/>
    </source>
</evidence>
<dbReference type="PANTHER" id="PTHR10015">
    <property type="entry name" value="HEAT SHOCK TRANSCRIPTION FACTOR"/>
    <property type="match status" value="1"/>
</dbReference>
<accession>A0AAV6X2G5</accession>
<keyword evidence="5" id="KW-0346">Stress response</keyword>
<evidence type="ECO:0000256" key="4">
    <source>
        <dbReference type="ARBA" id="ARBA00023015"/>
    </source>
</evidence>
<dbReference type="Proteomes" id="UP000826271">
    <property type="component" value="Unassembled WGS sequence"/>
</dbReference>
<dbReference type="GO" id="GO:0000978">
    <property type="term" value="F:RNA polymerase II cis-regulatory region sequence-specific DNA binding"/>
    <property type="evidence" value="ECO:0007669"/>
    <property type="project" value="TreeGrafter"/>
</dbReference>
<keyword evidence="3" id="KW-0597">Phosphoprotein</keyword>
<evidence type="ECO:0000313" key="14">
    <source>
        <dbReference type="EMBL" id="KAG8376668.1"/>
    </source>
</evidence>
<name>A0AAV6X2G5_9LAMI</name>
<evidence type="ECO:0000256" key="9">
    <source>
        <dbReference type="ARBA" id="ARBA00023242"/>
    </source>
</evidence>
<comment type="similarity">
    <text evidence="2 12">Belongs to the HSF family.</text>
</comment>
<dbReference type="InterPro" id="IPR036390">
    <property type="entry name" value="WH_DNA-bd_sf"/>
</dbReference>
<dbReference type="Gene3D" id="1.10.10.10">
    <property type="entry name" value="Winged helix-like DNA-binding domain superfamily/Winged helix DNA-binding domain"/>
    <property type="match status" value="1"/>
</dbReference>
<evidence type="ECO:0000256" key="10">
    <source>
        <dbReference type="ARBA" id="ARBA00055747"/>
    </source>
</evidence>
<keyword evidence="4" id="KW-0805">Transcription regulation</keyword>
<evidence type="ECO:0000256" key="1">
    <source>
        <dbReference type="ARBA" id="ARBA00004123"/>
    </source>
</evidence>
<dbReference type="SUPFAM" id="SSF46785">
    <property type="entry name" value="Winged helix' DNA-binding domain"/>
    <property type="match status" value="1"/>
</dbReference>
<dbReference type="InterPro" id="IPR036388">
    <property type="entry name" value="WH-like_DNA-bd_sf"/>
</dbReference>
<dbReference type="AlphaFoldDB" id="A0AAV6X2G5"/>
<comment type="function">
    <text evidence="10">DNA-binding protein that specifically binds heat shock promoter elements (HSE) and activates transcription.</text>
</comment>
<dbReference type="PANTHER" id="PTHR10015:SF337">
    <property type="entry name" value="HEAT STRESS TRANSCRIPTION FACTOR A-3"/>
    <property type="match status" value="1"/>
</dbReference>
<dbReference type="PRINTS" id="PR00056">
    <property type="entry name" value="HSFDOMAIN"/>
</dbReference>
<dbReference type="GO" id="GO:0006357">
    <property type="term" value="P:regulation of transcription by RNA polymerase II"/>
    <property type="evidence" value="ECO:0007669"/>
    <property type="project" value="TreeGrafter"/>
</dbReference>
<evidence type="ECO:0000313" key="15">
    <source>
        <dbReference type="Proteomes" id="UP000826271"/>
    </source>
</evidence>
<gene>
    <name evidence="14" type="ORF">BUALT_Bualt09G0087700</name>
</gene>
<dbReference type="InterPro" id="IPR000232">
    <property type="entry name" value="HSF_DNA-bd"/>
</dbReference>
<reference evidence="14" key="1">
    <citation type="submission" date="2019-10" db="EMBL/GenBank/DDBJ databases">
        <authorList>
            <person name="Zhang R."/>
            <person name="Pan Y."/>
            <person name="Wang J."/>
            <person name="Ma R."/>
            <person name="Yu S."/>
        </authorList>
    </citation>
    <scope>NUCLEOTIDE SEQUENCE</scope>
    <source>
        <strain evidence="14">LA-IB0</strain>
        <tissue evidence="14">Leaf</tissue>
    </source>
</reference>